<keyword evidence="3" id="KW-1185">Reference proteome</keyword>
<evidence type="ECO:0000313" key="3">
    <source>
        <dbReference type="Proteomes" id="UP000187203"/>
    </source>
</evidence>
<accession>A0A1R3HHS8</accession>
<protein>
    <submittedName>
        <fullName evidence="2">Uncharacterized protein</fullName>
    </submittedName>
</protein>
<dbReference type="EMBL" id="AWUE01020104">
    <property type="protein sequence ID" value="OMO69927.1"/>
    <property type="molecule type" value="Genomic_DNA"/>
</dbReference>
<proteinExistence type="predicted"/>
<gene>
    <name evidence="2" type="ORF">COLO4_28867</name>
</gene>
<name>A0A1R3HHS8_9ROSI</name>
<evidence type="ECO:0000256" key="1">
    <source>
        <dbReference type="SAM" id="MobiDB-lite"/>
    </source>
</evidence>
<evidence type="ECO:0000313" key="2">
    <source>
        <dbReference type="EMBL" id="OMO69927.1"/>
    </source>
</evidence>
<feature type="region of interest" description="Disordered" evidence="1">
    <location>
        <begin position="1"/>
        <end position="33"/>
    </location>
</feature>
<sequence>MKMKAPAAVAAAKKKMGGGGFSPDKLRTTRGRS</sequence>
<dbReference type="Proteomes" id="UP000187203">
    <property type="component" value="Unassembled WGS sequence"/>
</dbReference>
<reference evidence="3" key="1">
    <citation type="submission" date="2013-09" db="EMBL/GenBank/DDBJ databases">
        <title>Corchorus olitorius genome sequencing.</title>
        <authorList>
            <person name="Alam M."/>
            <person name="Haque M.S."/>
            <person name="Islam M.S."/>
            <person name="Emdad E.M."/>
            <person name="Islam M.M."/>
            <person name="Ahmed B."/>
            <person name="Halim A."/>
            <person name="Hossen Q.M.M."/>
            <person name="Hossain M.Z."/>
            <person name="Ahmed R."/>
            <person name="Khan M.M."/>
            <person name="Islam R."/>
            <person name="Rashid M.M."/>
            <person name="Khan S.A."/>
            <person name="Rahman M.S."/>
            <person name="Alam M."/>
            <person name="Yahiya A.S."/>
            <person name="Khan M.S."/>
            <person name="Azam M.S."/>
            <person name="Haque T."/>
            <person name="Lashkar M.Z.H."/>
            <person name="Akhand A.I."/>
            <person name="Morshed G."/>
            <person name="Roy S."/>
            <person name="Uddin K.S."/>
            <person name="Rabeya T."/>
            <person name="Hossain A.S."/>
            <person name="Chowdhury A."/>
            <person name="Snigdha A.R."/>
            <person name="Mortoza M.S."/>
            <person name="Matin S.A."/>
            <person name="Hoque S.M.E."/>
            <person name="Islam M.K."/>
            <person name="Roy D.K."/>
            <person name="Haider R."/>
            <person name="Moosa M.M."/>
            <person name="Elias S.M."/>
            <person name="Hasan A.M."/>
            <person name="Jahan S."/>
            <person name="Shafiuddin M."/>
            <person name="Mahmood N."/>
            <person name="Shommy N.S."/>
        </authorList>
    </citation>
    <scope>NUCLEOTIDE SEQUENCE [LARGE SCALE GENOMIC DNA]</scope>
    <source>
        <strain evidence="3">cv. O-4</strain>
    </source>
</reference>
<organism evidence="2 3">
    <name type="scientific">Corchorus olitorius</name>
    <dbReference type="NCBI Taxonomy" id="93759"/>
    <lineage>
        <taxon>Eukaryota</taxon>
        <taxon>Viridiplantae</taxon>
        <taxon>Streptophyta</taxon>
        <taxon>Embryophyta</taxon>
        <taxon>Tracheophyta</taxon>
        <taxon>Spermatophyta</taxon>
        <taxon>Magnoliopsida</taxon>
        <taxon>eudicotyledons</taxon>
        <taxon>Gunneridae</taxon>
        <taxon>Pentapetalae</taxon>
        <taxon>rosids</taxon>
        <taxon>malvids</taxon>
        <taxon>Malvales</taxon>
        <taxon>Malvaceae</taxon>
        <taxon>Grewioideae</taxon>
        <taxon>Apeibeae</taxon>
        <taxon>Corchorus</taxon>
    </lineage>
</organism>
<feature type="compositionally biased region" description="Low complexity" evidence="1">
    <location>
        <begin position="1"/>
        <end position="11"/>
    </location>
</feature>
<comment type="caution">
    <text evidence="2">The sequence shown here is derived from an EMBL/GenBank/DDBJ whole genome shotgun (WGS) entry which is preliminary data.</text>
</comment>
<dbReference type="AlphaFoldDB" id="A0A1R3HHS8"/>